<sequence>MIRVLVADDQPAVRRAFRTILGAEPDIEVVGEAADGQAALAAVRELRPDVVVADIRMPRMDGLELTRLLAGPGVEEPVRVIVVTTYDLDEYVHTALRSGACGFLLKHAGAALLAEGVRAAAAGDALISPSVTVRLLRHLTPSPERAGVPGEQPLSDRELEIVRLVALGRSNPEIGAELFISSGTAKTHVANIQRKLGVRNRVGIAAWAWEHGHA</sequence>
<dbReference type="RefSeq" id="WP_343953090.1">
    <property type="nucleotide sequence ID" value="NZ_BAAAHQ010000035.1"/>
</dbReference>
<gene>
    <name evidence="8" type="ORF">GCM10009560_56200</name>
</gene>
<dbReference type="InterPro" id="IPR011006">
    <property type="entry name" value="CheY-like_superfamily"/>
</dbReference>
<feature type="domain" description="HTH luxR-type" evidence="6">
    <location>
        <begin position="147"/>
        <end position="212"/>
    </location>
</feature>
<dbReference type="Pfam" id="PF00072">
    <property type="entry name" value="Response_reg"/>
    <property type="match status" value="1"/>
</dbReference>
<keyword evidence="1 5" id="KW-0597">Phosphoprotein</keyword>
<evidence type="ECO:0000259" key="7">
    <source>
        <dbReference type="PROSITE" id="PS50110"/>
    </source>
</evidence>
<reference evidence="9" key="1">
    <citation type="journal article" date="2019" name="Int. J. Syst. Evol. Microbiol.">
        <title>The Global Catalogue of Microorganisms (GCM) 10K type strain sequencing project: providing services to taxonomists for standard genome sequencing and annotation.</title>
        <authorList>
            <consortium name="The Broad Institute Genomics Platform"/>
            <consortium name="The Broad Institute Genome Sequencing Center for Infectious Disease"/>
            <person name="Wu L."/>
            <person name="Ma J."/>
        </authorList>
    </citation>
    <scope>NUCLEOTIDE SEQUENCE [LARGE SCALE GENOMIC DNA]</scope>
    <source>
        <strain evidence="9">JCM 11136</strain>
    </source>
</reference>
<dbReference type="InterPro" id="IPR000792">
    <property type="entry name" value="Tscrpt_reg_LuxR_C"/>
</dbReference>
<dbReference type="InterPro" id="IPR001789">
    <property type="entry name" value="Sig_transdc_resp-reg_receiver"/>
</dbReference>
<dbReference type="CDD" id="cd06170">
    <property type="entry name" value="LuxR_C_like"/>
    <property type="match status" value="1"/>
</dbReference>
<evidence type="ECO:0000256" key="2">
    <source>
        <dbReference type="ARBA" id="ARBA00023015"/>
    </source>
</evidence>
<evidence type="ECO:0000256" key="4">
    <source>
        <dbReference type="ARBA" id="ARBA00023163"/>
    </source>
</evidence>
<dbReference type="Pfam" id="PF00196">
    <property type="entry name" value="GerE"/>
    <property type="match status" value="1"/>
</dbReference>
<dbReference type="PANTHER" id="PTHR43214">
    <property type="entry name" value="TWO-COMPONENT RESPONSE REGULATOR"/>
    <property type="match status" value="1"/>
</dbReference>
<feature type="modified residue" description="4-aspartylphosphate" evidence="5">
    <location>
        <position position="54"/>
    </location>
</feature>
<keyword evidence="4" id="KW-0804">Transcription</keyword>
<dbReference type="Gene3D" id="3.40.50.2300">
    <property type="match status" value="1"/>
</dbReference>
<dbReference type="PRINTS" id="PR00038">
    <property type="entry name" value="HTHLUXR"/>
</dbReference>
<organism evidence="8 9">
    <name type="scientific">Nonomuraea longicatena</name>
    <dbReference type="NCBI Taxonomy" id="83682"/>
    <lineage>
        <taxon>Bacteria</taxon>
        <taxon>Bacillati</taxon>
        <taxon>Actinomycetota</taxon>
        <taxon>Actinomycetes</taxon>
        <taxon>Streptosporangiales</taxon>
        <taxon>Streptosporangiaceae</taxon>
        <taxon>Nonomuraea</taxon>
    </lineage>
</organism>
<evidence type="ECO:0000256" key="1">
    <source>
        <dbReference type="ARBA" id="ARBA00022553"/>
    </source>
</evidence>
<feature type="domain" description="Response regulatory" evidence="7">
    <location>
        <begin position="3"/>
        <end position="121"/>
    </location>
</feature>
<dbReference type="PANTHER" id="PTHR43214:SF24">
    <property type="entry name" value="TRANSCRIPTIONAL REGULATORY PROTEIN NARL-RELATED"/>
    <property type="match status" value="1"/>
</dbReference>
<dbReference type="EMBL" id="BAAAHQ010000035">
    <property type="protein sequence ID" value="GAA0943089.1"/>
    <property type="molecule type" value="Genomic_DNA"/>
</dbReference>
<evidence type="ECO:0000256" key="5">
    <source>
        <dbReference type="PROSITE-ProRule" id="PRU00169"/>
    </source>
</evidence>
<dbReference type="InterPro" id="IPR016032">
    <property type="entry name" value="Sig_transdc_resp-reg_C-effctor"/>
</dbReference>
<dbReference type="SUPFAM" id="SSF52172">
    <property type="entry name" value="CheY-like"/>
    <property type="match status" value="1"/>
</dbReference>
<evidence type="ECO:0000259" key="6">
    <source>
        <dbReference type="PROSITE" id="PS50043"/>
    </source>
</evidence>
<keyword evidence="9" id="KW-1185">Reference proteome</keyword>
<dbReference type="InterPro" id="IPR039420">
    <property type="entry name" value="WalR-like"/>
</dbReference>
<evidence type="ECO:0000313" key="9">
    <source>
        <dbReference type="Proteomes" id="UP001501578"/>
    </source>
</evidence>
<keyword evidence="3" id="KW-0238">DNA-binding</keyword>
<name>A0ABP4AY18_9ACTN</name>
<dbReference type="SMART" id="SM00421">
    <property type="entry name" value="HTH_LUXR"/>
    <property type="match status" value="1"/>
</dbReference>
<evidence type="ECO:0000313" key="8">
    <source>
        <dbReference type="EMBL" id="GAA0943089.1"/>
    </source>
</evidence>
<evidence type="ECO:0000256" key="3">
    <source>
        <dbReference type="ARBA" id="ARBA00023125"/>
    </source>
</evidence>
<keyword evidence="2" id="KW-0805">Transcription regulation</keyword>
<dbReference type="SUPFAM" id="SSF46894">
    <property type="entry name" value="C-terminal effector domain of the bipartite response regulators"/>
    <property type="match status" value="1"/>
</dbReference>
<dbReference type="SMART" id="SM00448">
    <property type="entry name" value="REC"/>
    <property type="match status" value="1"/>
</dbReference>
<dbReference type="CDD" id="cd17535">
    <property type="entry name" value="REC_NarL-like"/>
    <property type="match status" value="1"/>
</dbReference>
<dbReference type="InterPro" id="IPR058245">
    <property type="entry name" value="NreC/VraR/RcsB-like_REC"/>
</dbReference>
<comment type="caution">
    <text evidence="8">The sequence shown here is derived from an EMBL/GenBank/DDBJ whole genome shotgun (WGS) entry which is preliminary data.</text>
</comment>
<accession>A0ABP4AY18</accession>
<proteinExistence type="predicted"/>
<dbReference type="Proteomes" id="UP001501578">
    <property type="component" value="Unassembled WGS sequence"/>
</dbReference>
<dbReference type="PROSITE" id="PS50043">
    <property type="entry name" value="HTH_LUXR_2"/>
    <property type="match status" value="1"/>
</dbReference>
<dbReference type="PROSITE" id="PS50110">
    <property type="entry name" value="RESPONSE_REGULATORY"/>
    <property type="match status" value="1"/>
</dbReference>
<protein>
    <submittedName>
        <fullName evidence="8">Response regulator transcription factor</fullName>
    </submittedName>
</protein>